<dbReference type="EMBL" id="JACHEW010000009">
    <property type="protein sequence ID" value="MBB6016778.1"/>
    <property type="molecule type" value="Genomic_DNA"/>
</dbReference>
<reference evidence="2 3" key="1">
    <citation type="submission" date="2019-06" db="EMBL/GenBank/DDBJ databases">
        <title>Genome sequence of Deinococcus radiopugnans ATCC 19172.</title>
        <authorList>
            <person name="Maclea K.S."/>
            <person name="Maynard C.R."/>
        </authorList>
    </citation>
    <scope>NUCLEOTIDE SEQUENCE [LARGE SCALE GENOMIC DNA]</scope>
    <source>
        <strain evidence="2 3">ATCC 19172</strain>
    </source>
</reference>
<evidence type="ECO:0000313" key="3">
    <source>
        <dbReference type="Proteomes" id="UP000313988"/>
    </source>
</evidence>
<evidence type="ECO:0000313" key="1">
    <source>
        <dbReference type="EMBL" id="MBB6016778.1"/>
    </source>
</evidence>
<reference evidence="1 4" key="2">
    <citation type="submission" date="2020-08" db="EMBL/GenBank/DDBJ databases">
        <title>Genomic Encyclopedia of Type Strains, Phase IV (KMG-IV): sequencing the most valuable type-strain genomes for metagenomic binning, comparative biology and taxonomic classification.</title>
        <authorList>
            <person name="Goeker M."/>
        </authorList>
    </citation>
    <scope>NUCLEOTIDE SEQUENCE [LARGE SCALE GENOMIC DNA]</scope>
    <source>
        <strain evidence="1 4">DSM 12027</strain>
    </source>
</reference>
<evidence type="ECO:0000313" key="4">
    <source>
        <dbReference type="Proteomes" id="UP000629870"/>
    </source>
</evidence>
<organism evidence="2 3">
    <name type="scientific">Deinococcus radiopugnans ATCC 19172</name>
    <dbReference type="NCBI Taxonomy" id="585398"/>
    <lineage>
        <taxon>Bacteria</taxon>
        <taxon>Thermotogati</taxon>
        <taxon>Deinococcota</taxon>
        <taxon>Deinococci</taxon>
        <taxon>Deinococcales</taxon>
        <taxon>Deinococcaceae</taxon>
        <taxon>Deinococcus</taxon>
    </lineage>
</organism>
<evidence type="ECO:0000313" key="2">
    <source>
        <dbReference type="EMBL" id="TNM71930.1"/>
    </source>
</evidence>
<protein>
    <submittedName>
        <fullName evidence="2">Uncharacterized protein</fullName>
    </submittedName>
</protein>
<keyword evidence="4" id="KW-1185">Reference proteome</keyword>
<dbReference type="EMBL" id="VDMO01000005">
    <property type="protein sequence ID" value="TNM71930.1"/>
    <property type="molecule type" value="Genomic_DNA"/>
</dbReference>
<dbReference type="AlphaFoldDB" id="A0A5C4Y9Z7"/>
<dbReference type="RefSeq" id="WP_139401614.1">
    <property type="nucleotide sequence ID" value="NZ_JACHEW010000009.1"/>
</dbReference>
<dbReference type="Proteomes" id="UP000313988">
    <property type="component" value="Unassembled WGS sequence"/>
</dbReference>
<name>A0A5C4Y9Z7_9DEIO</name>
<proteinExistence type="predicted"/>
<accession>A0A5C4Y9Z7</accession>
<gene>
    <name evidence="2" type="ORF">FHR04_06070</name>
    <name evidence="1" type="ORF">HNQ04_002033</name>
</gene>
<comment type="caution">
    <text evidence="2">The sequence shown here is derived from an EMBL/GenBank/DDBJ whole genome shotgun (WGS) entry which is preliminary data.</text>
</comment>
<dbReference type="Proteomes" id="UP000629870">
    <property type="component" value="Unassembled WGS sequence"/>
</dbReference>
<sequence>MSEPRLTTEGELNALIARHSYHLTEVQVRDQFRWKCVITEPDPFDSTPDAYDTYLGYGPTALDAYARAYSQTYASERQEQAWQDMQ</sequence>